<protein>
    <submittedName>
        <fullName evidence="1">F-box domain-containing protein</fullName>
    </submittedName>
</protein>
<comment type="caution">
    <text evidence="1">The sequence shown here is derived from an EMBL/GenBank/DDBJ whole genome shotgun (WGS) entry which is preliminary data.</text>
</comment>
<sequence length="711" mass="79299">MSSVPLPDEIISEILAPTLKISDELFSDTSEVSPFATCSGESTSTCLVVCKAWLRVATPLLYNTVPIRSKAQAKALSIALARNKQLGQFIKKLRVEGGFGSFMHTILQYAPNITDLYLSLEIYSSDVTSGLCKGLALINPTRLILQDGVGFRRENKMMAQLLAALSKAIAKWDNLCVFDCPYNKDTEHSGQILLALVKSERLHTLTIQYARGLQWAYSKFKACPLNAIHVKEGSQLDCDRATVSLFQRNPAVKALVKFRETPEAVIAPSLDPSFVPLVNAPEPVQDGIWSNILYFALWQPCTADITRDMDDFPRLNVLLVSKTFLRLGLPHFYARVHVECYMEAEALCSMLSKHPSLGSQVRSLTYTYLEREDDEPSVLESPAEGEYWARRLLSQMSGLVRFGDGGLGALLRRIKTDEIQLPELPLLWGSLDPSTSICLDAFDALARSSGYSIRQLSASVRSERPISSAIFNNFKVLQKFDWKSGAAFGEGGDVSVDALSAVEELWVTEASPSFLTLLSRMRLPSLQRLAYLSSTSPESFLETHGVKLTEMVVSFGQINNLFVRSKAYANCPNLALITVYWPVYYTVCSVIDLIFRNLPLTSTHKADLPAVHDLCSSEIVPSVQKIVLDMMEIWANPNNDKANIAAWGVFFDKFKRKGLANLIELQVKCFSWPTNERDIAKSSWVRWADALSSQNISLTDESGTKWRRRLK</sequence>
<dbReference type="EMBL" id="JAWWNJ010000062">
    <property type="protein sequence ID" value="KAK7012884.1"/>
    <property type="molecule type" value="Genomic_DNA"/>
</dbReference>
<evidence type="ECO:0000313" key="1">
    <source>
        <dbReference type="EMBL" id="KAK7012884.1"/>
    </source>
</evidence>
<proteinExistence type="predicted"/>
<organism evidence="1 2">
    <name type="scientific">Favolaschia claudopus</name>
    <dbReference type="NCBI Taxonomy" id="2862362"/>
    <lineage>
        <taxon>Eukaryota</taxon>
        <taxon>Fungi</taxon>
        <taxon>Dikarya</taxon>
        <taxon>Basidiomycota</taxon>
        <taxon>Agaricomycotina</taxon>
        <taxon>Agaricomycetes</taxon>
        <taxon>Agaricomycetidae</taxon>
        <taxon>Agaricales</taxon>
        <taxon>Marasmiineae</taxon>
        <taxon>Mycenaceae</taxon>
        <taxon>Favolaschia</taxon>
    </lineage>
</organism>
<accession>A0AAW0AIE8</accession>
<evidence type="ECO:0000313" key="2">
    <source>
        <dbReference type="Proteomes" id="UP001362999"/>
    </source>
</evidence>
<dbReference type="AlphaFoldDB" id="A0AAW0AIE8"/>
<dbReference type="Proteomes" id="UP001362999">
    <property type="component" value="Unassembled WGS sequence"/>
</dbReference>
<name>A0AAW0AIE8_9AGAR</name>
<gene>
    <name evidence="1" type="ORF">R3P38DRAFT_3278588</name>
</gene>
<keyword evidence="2" id="KW-1185">Reference proteome</keyword>
<reference evidence="1 2" key="1">
    <citation type="journal article" date="2024" name="J Genomics">
        <title>Draft genome sequencing and assembly of Favolaschia claudopus CIRM-BRFM 2984 isolated from oak limbs.</title>
        <authorList>
            <person name="Navarro D."/>
            <person name="Drula E."/>
            <person name="Chaduli D."/>
            <person name="Cazenave R."/>
            <person name="Ahrendt S."/>
            <person name="Wang J."/>
            <person name="Lipzen A."/>
            <person name="Daum C."/>
            <person name="Barry K."/>
            <person name="Grigoriev I.V."/>
            <person name="Favel A."/>
            <person name="Rosso M.N."/>
            <person name="Martin F."/>
        </authorList>
    </citation>
    <scope>NUCLEOTIDE SEQUENCE [LARGE SCALE GENOMIC DNA]</scope>
    <source>
        <strain evidence="1 2">CIRM-BRFM 2984</strain>
    </source>
</reference>